<dbReference type="EMBL" id="FPJO01000010">
    <property type="protein sequence ID" value="SFY05666.1"/>
    <property type="molecule type" value="Genomic_DNA"/>
</dbReference>
<sequence>MGRHTSTEKPHSKQWSVRLDIFEEGDLTKVHAVLDTGDTTLQSRTSAQRNPHDTPVPEIGDEFAVGRALVGLGNQLLRAGGIDSASGDSAAPG</sequence>
<dbReference type="STRING" id="1893.SAMN02787144_101029"/>
<proteinExistence type="predicted"/>
<dbReference type="Proteomes" id="UP000181909">
    <property type="component" value="Unassembled WGS sequence"/>
</dbReference>
<dbReference type="Pfam" id="PF08962">
    <property type="entry name" value="Rv2632c-like"/>
    <property type="match status" value="1"/>
</dbReference>
<evidence type="ECO:0008006" key="3">
    <source>
        <dbReference type="Google" id="ProtNLM"/>
    </source>
</evidence>
<gene>
    <name evidence="1" type="ORF">SAMN02787144_101029</name>
</gene>
<organism evidence="1 2">
    <name type="scientific">Streptomyces atratus</name>
    <dbReference type="NCBI Taxonomy" id="1893"/>
    <lineage>
        <taxon>Bacteria</taxon>
        <taxon>Bacillati</taxon>
        <taxon>Actinomycetota</taxon>
        <taxon>Actinomycetes</taxon>
        <taxon>Kitasatosporales</taxon>
        <taxon>Streptomycetaceae</taxon>
        <taxon>Streptomyces</taxon>
    </lineage>
</organism>
<name>A0A1K2C3Q9_STRAR</name>
<dbReference type="RefSeq" id="WP_072486297.1">
    <property type="nucleotide sequence ID" value="NZ_CP108276.1"/>
</dbReference>
<dbReference type="InterPro" id="IPR015057">
    <property type="entry name" value="Rv2632c-like"/>
</dbReference>
<dbReference type="Gene3D" id="3.30.160.240">
    <property type="entry name" value="Rv1738"/>
    <property type="match status" value="1"/>
</dbReference>
<dbReference type="AlphaFoldDB" id="A0A1K2C3Q9"/>
<dbReference type="SUPFAM" id="SSF143212">
    <property type="entry name" value="Rv2632c-like"/>
    <property type="match status" value="1"/>
</dbReference>
<dbReference type="OrthoDB" id="4828144at2"/>
<accession>A0A1K2C3Q9</accession>
<evidence type="ECO:0000313" key="2">
    <source>
        <dbReference type="Proteomes" id="UP000181909"/>
    </source>
</evidence>
<reference evidence="1 2" key="1">
    <citation type="submission" date="2016-11" db="EMBL/GenBank/DDBJ databases">
        <authorList>
            <person name="Jaros S."/>
            <person name="Januszkiewicz K."/>
            <person name="Wedrychowicz H."/>
        </authorList>
    </citation>
    <scope>NUCLEOTIDE SEQUENCE [LARGE SCALE GENOMIC DNA]</scope>
    <source>
        <strain evidence="1 2">OK807</strain>
    </source>
</reference>
<evidence type="ECO:0000313" key="1">
    <source>
        <dbReference type="EMBL" id="SFY05666.1"/>
    </source>
</evidence>
<dbReference type="InterPro" id="IPR038070">
    <property type="entry name" value="Rv2632c-like_sf"/>
</dbReference>
<protein>
    <recommendedName>
        <fullName evidence="3">DUF1876 domain-containing protein</fullName>
    </recommendedName>
</protein>